<protein>
    <submittedName>
        <fullName evidence="1">Uncharacterized protein</fullName>
    </submittedName>
</protein>
<dbReference type="EMBL" id="BJXA01000033">
    <property type="protein sequence ID" value="GEM40169.1"/>
    <property type="molecule type" value="Genomic_DNA"/>
</dbReference>
<dbReference type="RefSeq" id="WP_147135079.1">
    <property type="nucleotide sequence ID" value="NZ_BJXA01000033.1"/>
</dbReference>
<comment type="caution">
    <text evidence="1">The sequence shown here is derived from an EMBL/GenBank/DDBJ whole genome shotgun (WGS) entry which is preliminary data.</text>
</comment>
<proteinExistence type="predicted"/>
<accession>A0A511MHV7</accession>
<reference evidence="1 2" key="1">
    <citation type="submission" date="2019-07" db="EMBL/GenBank/DDBJ databases">
        <title>Whole genome shotgun sequence of Nocardia ninae NBRC 108245.</title>
        <authorList>
            <person name="Hosoyama A."/>
            <person name="Uohara A."/>
            <person name="Ohji S."/>
            <person name="Ichikawa N."/>
        </authorList>
    </citation>
    <scope>NUCLEOTIDE SEQUENCE [LARGE SCALE GENOMIC DNA]</scope>
    <source>
        <strain evidence="1 2">NBRC 108245</strain>
    </source>
</reference>
<gene>
    <name evidence="1" type="ORF">NN4_46880</name>
</gene>
<organism evidence="1 2">
    <name type="scientific">Nocardia ninae NBRC 108245</name>
    <dbReference type="NCBI Taxonomy" id="1210091"/>
    <lineage>
        <taxon>Bacteria</taxon>
        <taxon>Bacillati</taxon>
        <taxon>Actinomycetota</taxon>
        <taxon>Actinomycetes</taxon>
        <taxon>Mycobacteriales</taxon>
        <taxon>Nocardiaceae</taxon>
        <taxon>Nocardia</taxon>
    </lineage>
</organism>
<dbReference type="AlphaFoldDB" id="A0A511MHV7"/>
<evidence type="ECO:0000313" key="2">
    <source>
        <dbReference type="Proteomes" id="UP000321424"/>
    </source>
</evidence>
<name>A0A511MHV7_9NOCA</name>
<keyword evidence="2" id="KW-1185">Reference proteome</keyword>
<sequence length="243" mass="25215">MLLDLFAASRQSGDDGDGDVGVGVEAPAGLGGVDEIRWRCRGFDIIQGGQGGSEIWELGQACVFECAVCAPACQGPEAVFGEVLDGVDQIPIQSGEELGVVDAEAFGECRAGGAATPGADALVHGSNGRVLVRDSLHPTVGIEEVCVSASIAPTLNWWWPTCTDPVPDIDRFLIYAAAGWHLPPRGSTFDVELIALEYTVLGKEPCRDPAPARVLSPLIVSVGSAEISTDACCFMTGASAGGW</sequence>
<dbReference type="Proteomes" id="UP000321424">
    <property type="component" value="Unassembled WGS sequence"/>
</dbReference>
<evidence type="ECO:0000313" key="1">
    <source>
        <dbReference type="EMBL" id="GEM40169.1"/>
    </source>
</evidence>